<dbReference type="AlphaFoldDB" id="A0A9D4JRK9"/>
<name>A0A9D4JRK9_DREPO</name>
<feature type="compositionally biased region" description="Basic and acidic residues" evidence="1">
    <location>
        <begin position="24"/>
        <end position="52"/>
    </location>
</feature>
<evidence type="ECO:0000313" key="3">
    <source>
        <dbReference type="Proteomes" id="UP000828390"/>
    </source>
</evidence>
<feature type="region of interest" description="Disordered" evidence="1">
    <location>
        <begin position="18"/>
        <end position="58"/>
    </location>
</feature>
<protein>
    <submittedName>
        <fullName evidence="2">Uncharacterized protein</fullName>
    </submittedName>
</protein>
<gene>
    <name evidence="2" type="ORF">DPMN_123759</name>
</gene>
<proteinExistence type="predicted"/>
<reference evidence="2" key="2">
    <citation type="submission" date="2020-11" db="EMBL/GenBank/DDBJ databases">
        <authorList>
            <person name="McCartney M.A."/>
            <person name="Auch B."/>
            <person name="Kono T."/>
            <person name="Mallez S."/>
            <person name="Becker A."/>
            <person name="Gohl D.M."/>
            <person name="Silverstein K.A.T."/>
            <person name="Koren S."/>
            <person name="Bechman K.B."/>
            <person name="Herman A."/>
            <person name="Abrahante J.E."/>
            <person name="Garbe J."/>
        </authorList>
    </citation>
    <scope>NUCLEOTIDE SEQUENCE</scope>
    <source>
        <strain evidence="2">Duluth1</strain>
        <tissue evidence="2">Whole animal</tissue>
    </source>
</reference>
<reference evidence="2" key="1">
    <citation type="journal article" date="2019" name="bioRxiv">
        <title>The Genome of the Zebra Mussel, Dreissena polymorpha: A Resource for Invasive Species Research.</title>
        <authorList>
            <person name="McCartney M.A."/>
            <person name="Auch B."/>
            <person name="Kono T."/>
            <person name="Mallez S."/>
            <person name="Zhang Y."/>
            <person name="Obille A."/>
            <person name="Becker A."/>
            <person name="Abrahante J.E."/>
            <person name="Garbe J."/>
            <person name="Badalamenti J.P."/>
            <person name="Herman A."/>
            <person name="Mangelson H."/>
            <person name="Liachko I."/>
            <person name="Sullivan S."/>
            <person name="Sone E.D."/>
            <person name="Koren S."/>
            <person name="Silverstein K.A.T."/>
            <person name="Beckman K.B."/>
            <person name="Gohl D.M."/>
        </authorList>
    </citation>
    <scope>NUCLEOTIDE SEQUENCE</scope>
    <source>
        <strain evidence="2">Duluth1</strain>
        <tissue evidence="2">Whole animal</tissue>
    </source>
</reference>
<organism evidence="2 3">
    <name type="scientific">Dreissena polymorpha</name>
    <name type="common">Zebra mussel</name>
    <name type="synonym">Mytilus polymorpha</name>
    <dbReference type="NCBI Taxonomy" id="45954"/>
    <lineage>
        <taxon>Eukaryota</taxon>
        <taxon>Metazoa</taxon>
        <taxon>Spiralia</taxon>
        <taxon>Lophotrochozoa</taxon>
        <taxon>Mollusca</taxon>
        <taxon>Bivalvia</taxon>
        <taxon>Autobranchia</taxon>
        <taxon>Heteroconchia</taxon>
        <taxon>Euheterodonta</taxon>
        <taxon>Imparidentia</taxon>
        <taxon>Neoheterodontei</taxon>
        <taxon>Myida</taxon>
        <taxon>Dreissenoidea</taxon>
        <taxon>Dreissenidae</taxon>
        <taxon>Dreissena</taxon>
    </lineage>
</organism>
<evidence type="ECO:0000256" key="1">
    <source>
        <dbReference type="SAM" id="MobiDB-lite"/>
    </source>
</evidence>
<accession>A0A9D4JRK9</accession>
<sequence>MNKLLALKPLFREQGLRQQGFHKSGVENLHKPSAEEYSHGQTSKEHDDERHNNPNQAA</sequence>
<evidence type="ECO:0000313" key="2">
    <source>
        <dbReference type="EMBL" id="KAH3821990.1"/>
    </source>
</evidence>
<comment type="caution">
    <text evidence="2">The sequence shown here is derived from an EMBL/GenBank/DDBJ whole genome shotgun (WGS) entry which is preliminary data.</text>
</comment>
<dbReference type="EMBL" id="JAIWYP010000005">
    <property type="protein sequence ID" value="KAH3821990.1"/>
    <property type="molecule type" value="Genomic_DNA"/>
</dbReference>
<keyword evidence="3" id="KW-1185">Reference proteome</keyword>
<dbReference type="Proteomes" id="UP000828390">
    <property type="component" value="Unassembled WGS sequence"/>
</dbReference>